<proteinExistence type="predicted"/>
<accession>A0A7W6MLJ7</accession>
<dbReference type="Proteomes" id="UP000542776">
    <property type="component" value="Unassembled WGS sequence"/>
</dbReference>
<sequence length="52" mass="5932">MTHNGGDHVDAIVDWAEEASKRICDRCGRDGRMDLPRESGERFRYYAACLSN</sequence>
<protein>
    <submittedName>
        <fullName evidence="1">Uncharacterized protein</fullName>
    </submittedName>
</protein>
<gene>
    <name evidence="1" type="ORF">GGR04_003738</name>
</gene>
<dbReference type="AlphaFoldDB" id="A0A7W6MLJ7"/>
<evidence type="ECO:0000313" key="2">
    <source>
        <dbReference type="Proteomes" id="UP000542776"/>
    </source>
</evidence>
<keyword evidence="2" id="KW-1185">Reference proteome</keyword>
<comment type="caution">
    <text evidence="1">The sequence shown here is derived from an EMBL/GenBank/DDBJ whole genome shotgun (WGS) entry which is preliminary data.</text>
</comment>
<evidence type="ECO:0000313" key="1">
    <source>
        <dbReference type="EMBL" id="MBB3999868.1"/>
    </source>
</evidence>
<name>A0A7W6MLJ7_9HYPH</name>
<reference evidence="1 2" key="1">
    <citation type="submission" date="2020-08" db="EMBL/GenBank/DDBJ databases">
        <title>Genomic Encyclopedia of Type Strains, Phase IV (KMG-IV): sequencing the most valuable type-strain genomes for metagenomic binning, comparative biology and taxonomic classification.</title>
        <authorList>
            <person name="Goeker M."/>
        </authorList>
    </citation>
    <scope>NUCLEOTIDE SEQUENCE [LARGE SCALE GENOMIC DNA]</scope>
    <source>
        <strain evidence="1 2">DSM 102238</strain>
    </source>
</reference>
<organism evidence="1 2">
    <name type="scientific">Aureimonas pseudogalii</name>
    <dbReference type="NCBI Taxonomy" id="1744844"/>
    <lineage>
        <taxon>Bacteria</taxon>
        <taxon>Pseudomonadati</taxon>
        <taxon>Pseudomonadota</taxon>
        <taxon>Alphaproteobacteria</taxon>
        <taxon>Hyphomicrobiales</taxon>
        <taxon>Aurantimonadaceae</taxon>
        <taxon>Aureimonas</taxon>
    </lineage>
</organism>
<dbReference type="EMBL" id="JACIEK010000012">
    <property type="protein sequence ID" value="MBB3999868.1"/>
    <property type="molecule type" value="Genomic_DNA"/>
</dbReference>